<organism evidence="2 3">
    <name type="scientific">Trichinella patagoniensis</name>
    <dbReference type="NCBI Taxonomy" id="990121"/>
    <lineage>
        <taxon>Eukaryota</taxon>
        <taxon>Metazoa</taxon>
        <taxon>Ecdysozoa</taxon>
        <taxon>Nematoda</taxon>
        <taxon>Enoplea</taxon>
        <taxon>Dorylaimia</taxon>
        <taxon>Trichinellida</taxon>
        <taxon>Trichinellidae</taxon>
        <taxon>Trichinella</taxon>
    </lineage>
</organism>
<comment type="caution">
    <text evidence="2">The sequence shown here is derived from an EMBL/GenBank/DDBJ whole genome shotgun (WGS) entry which is preliminary data.</text>
</comment>
<dbReference type="Proteomes" id="UP000054783">
    <property type="component" value="Unassembled WGS sequence"/>
</dbReference>
<dbReference type="EMBL" id="JYDQ01000268">
    <property type="protein sequence ID" value="KRY09565.1"/>
    <property type="molecule type" value="Genomic_DNA"/>
</dbReference>
<keyword evidence="3" id="KW-1185">Reference proteome</keyword>
<gene>
    <name evidence="2" type="ORF">T12_7605</name>
</gene>
<sequence>MLFLEYTVCQDTQVHAVLWPLYTPPSESGCCLGVVGCGERRLRYVDGDVGDVTGRCLEQARPLLPPGYWRVHRYLATGRTPCLGAVGRKRRIAILSASTNAVGSLHEEVASPRKKSAGRRRTEPYSISAAEQLMSSFSAVRIPNNTSGSAVVHLTPALCILWMVGGGGDVLAAQHFVECGPCVRAELPASIGGYTAGNAKTRDPVGQEGSSHRRRRDVMDGPSFRPPGEPVDGGGRARSGARVGGTPLAVSACVVVFWHAGSWYMLESTGRRLR</sequence>
<proteinExistence type="predicted"/>
<name>A0A0V0ZB31_9BILA</name>
<dbReference type="AlphaFoldDB" id="A0A0V0ZB31"/>
<protein>
    <submittedName>
        <fullName evidence="2">Uncharacterized protein</fullName>
    </submittedName>
</protein>
<evidence type="ECO:0000256" key="1">
    <source>
        <dbReference type="SAM" id="MobiDB-lite"/>
    </source>
</evidence>
<evidence type="ECO:0000313" key="2">
    <source>
        <dbReference type="EMBL" id="KRY09565.1"/>
    </source>
</evidence>
<evidence type="ECO:0000313" key="3">
    <source>
        <dbReference type="Proteomes" id="UP000054783"/>
    </source>
</evidence>
<feature type="region of interest" description="Disordered" evidence="1">
    <location>
        <begin position="195"/>
        <end position="241"/>
    </location>
</feature>
<reference evidence="2 3" key="1">
    <citation type="submission" date="2015-01" db="EMBL/GenBank/DDBJ databases">
        <title>Evolution of Trichinella species and genotypes.</title>
        <authorList>
            <person name="Korhonen P.K."/>
            <person name="Edoardo P."/>
            <person name="Giuseppe L.R."/>
            <person name="Gasser R.B."/>
        </authorList>
    </citation>
    <scope>NUCLEOTIDE SEQUENCE [LARGE SCALE GENOMIC DNA]</scope>
    <source>
        <strain evidence="2">ISS2496</strain>
    </source>
</reference>
<accession>A0A0V0ZB31</accession>